<sequence length="131" mass="15111">MVMTVPQNSPLWDAGQFDRVTMLNATDRFSQPMKRGSPTEKLMFTPKLIDRVFWINPATKKIVEGGIPAWDENGRLTWDENEPPPGTSYSVSGTRLSEYFIYMDLPRNRNMHSGARLPKLTVLRRWDLLGR</sequence>
<organism evidence="1">
    <name type="scientific">Pseudomonas phage Touem01</name>
    <dbReference type="NCBI Taxonomy" id="3138548"/>
    <lineage>
        <taxon>Viruses</taxon>
    </lineage>
</organism>
<dbReference type="EMBL" id="PP179325">
    <property type="protein sequence ID" value="XAI70590.1"/>
    <property type="molecule type" value="Genomic_DNA"/>
</dbReference>
<reference evidence="1" key="1">
    <citation type="journal article" date="2024" name="J. Gen. Virol.">
        <title>Novel phages of Pseudomonas syringae unveil numerous potential auxiliary metabolic genes.</title>
        <authorList>
            <person name="Feltin C."/>
            <person name="Garneau J.R."/>
            <person name="Morris C.E."/>
            <person name="Berard A."/>
            <person name="Torres-Barcelo C."/>
        </authorList>
    </citation>
    <scope>NUCLEOTIDE SEQUENCE</scope>
</reference>
<accession>A0AAU6W246</accession>
<evidence type="ECO:0000313" key="1">
    <source>
        <dbReference type="EMBL" id="XAI70590.1"/>
    </source>
</evidence>
<proteinExistence type="predicted"/>
<protein>
    <submittedName>
        <fullName evidence="1">Uncharacterized protein</fullName>
    </submittedName>
</protein>
<name>A0AAU6W246_9VIRU</name>
<gene>
    <name evidence="1" type="ORF">Touem01_00061</name>
</gene>